<dbReference type="GO" id="GO:0016491">
    <property type="term" value="F:oxidoreductase activity"/>
    <property type="evidence" value="ECO:0007669"/>
    <property type="project" value="UniProtKB-KW"/>
</dbReference>
<gene>
    <name evidence="3" type="ORF">ACFOMH_16245</name>
</gene>
<evidence type="ECO:0000313" key="3">
    <source>
        <dbReference type="EMBL" id="MFC3529729.1"/>
    </source>
</evidence>
<dbReference type="InterPro" id="IPR002347">
    <property type="entry name" value="SDR_fam"/>
</dbReference>
<evidence type="ECO:0000256" key="2">
    <source>
        <dbReference type="ARBA" id="ARBA00023002"/>
    </source>
</evidence>
<dbReference type="SUPFAM" id="SSF51735">
    <property type="entry name" value="NAD(P)-binding Rossmann-fold domains"/>
    <property type="match status" value="1"/>
</dbReference>
<dbReference type="EMBL" id="JBHRXJ010000014">
    <property type="protein sequence ID" value="MFC3529729.1"/>
    <property type="molecule type" value="Genomic_DNA"/>
</dbReference>
<sequence>MTQHEEHHKIALITGASRGLGAALAENLAARGWHVIAVGRTTGALEELDDRIRKAGGSATLAPMDVGTPEAMAQLAQAVMGRWGGLDLWAHTAIHAAPMSPAGHIDARDFQKSVDLNIVTTRGLINLFEPLLRARQGTALFFDDARGGQKFFGSYGATKAGQIALAQSWQAENAQIGPRVVIASPAPMPTATRARFFPGEDRDALTPCRAEAGRILDEVLG</sequence>
<proteinExistence type="inferred from homology"/>
<dbReference type="Proteomes" id="UP001595721">
    <property type="component" value="Unassembled WGS sequence"/>
</dbReference>
<name>A0ABV7R674_9RHOB</name>
<keyword evidence="2 3" id="KW-0560">Oxidoreductase</keyword>
<dbReference type="PRINTS" id="PR00081">
    <property type="entry name" value="GDHRDH"/>
</dbReference>
<accession>A0ABV7R674</accession>
<comment type="similarity">
    <text evidence="1">Belongs to the short-chain dehydrogenases/reductases (SDR) family.</text>
</comment>
<dbReference type="PANTHER" id="PTHR44196:SF4">
    <property type="entry name" value="SHORT CHAIN DEHYDROGENASE"/>
    <property type="match status" value="1"/>
</dbReference>
<dbReference type="EC" id="1.-.-.-" evidence="3"/>
<evidence type="ECO:0000256" key="1">
    <source>
        <dbReference type="ARBA" id="ARBA00006484"/>
    </source>
</evidence>
<keyword evidence="4" id="KW-1185">Reference proteome</keyword>
<protein>
    <submittedName>
        <fullName evidence="3">SDR family NAD(P)-dependent oxidoreductase</fullName>
        <ecNumber evidence="3">1.-.-.-</ecNumber>
    </submittedName>
</protein>
<dbReference type="PANTHER" id="PTHR44196">
    <property type="entry name" value="DEHYDROGENASE/REDUCTASE SDR FAMILY MEMBER 7B"/>
    <property type="match status" value="1"/>
</dbReference>
<evidence type="ECO:0000313" key="4">
    <source>
        <dbReference type="Proteomes" id="UP001595721"/>
    </source>
</evidence>
<dbReference type="Pfam" id="PF00106">
    <property type="entry name" value="adh_short"/>
    <property type="match status" value="1"/>
</dbReference>
<reference evidence="4" key="1">
    <citation type="journal article" date="2019" name="Int. J. Syst. Evol. Microbiol.">
        <title>The Global Catalogue of Microorganisms (GCM) 10K type strain sequencing project: providing services to taxonomists for standard genome sequencing and annotation.</title>
        <authorList>
            <consortium name="The Broad Institute Genomics Platform"/>
            <consortium name="The Broad Institute Genome Sequencing Center for Infectious Disease"/>
            <person name="Wu L."/>
            <person name="Ma J."/>
        </authorList>
    </citation>
    <scope>NUCLEOTIDE SEQUENCE [LARGE SCALE GENOMIC DNA]</scope>
    <source>
        <strain evidence="4">KCTC 42899</strain>
    </source>
</reference>
<dbReference type="CDD" id="cd05233">
    <property type="entry name" value="SDR_c"/>
    <property type="match status" value="1"/>
</dbReference>
<dbReference type="InterPro" id="IPR036291">
    <property type="entry name" value="NAD(P)-bd_dom_sf"/>
</dbReference>
<comment type="caution">
    <text evidence="3">The sequence shown here is derived from an EMBL/GenBank/DDBJ whole genome shotgun (WGS) entry which is preliminary data.</text>
</comment>
<dbReference type="RefSeq" id="WP_377745793.1">
    <property type="nucleotide sequence ID" value="NZ_JBHRXJ010000014.1"/>
</dbReference>
<organism evidence="3 4">
    <name type="scientific">Paracoccus mangrovi</name>
    <dbReference type="NCBI Taxonomy" id="1715645"/>
    <lineage>
        <taxon>Bacteria</taxon>
        <taxon>Pseudomonadati</taxon>
        <taxon>Pseudomonadota</taxon>
        <taxon>Alphaproteobacteria</taxon>
        <taxon>Rhodobacterales</taxon>
        <taxon>Paracoccaceae</taxon>
        <taxon>Paracoccus</taxon>
    </lineage>
</organism>
<dbReference type="Gene3D" id="3.40.50.720">
    <property type="entry name" value="NAD(P)-binding Rossmann-like Domain"/>
    <property type="match status" value="1"/>
</dbReference>